<accession>A0A0P1MI44</accession>
<dbReference type="Gene3D" id="3.40.190.80">
    <property type="match status" value="1"/>
</dbReference>
<keyword evidence="6 7" id="KW-0460">Magnesium</keyword>
<evidence type="ECO:0000256" key="7">
    <source>
        <dbReference type="PIRSR" id="PIRSR600760-2"/>
    </source>
</evidence>
<dbReference type="Proteomes" id="UP000182011">
    <property type="component" value="Unassembled WGS sequence"/>
</dbReference>
<dbReference type="SUPFAM" id="SSF56655">
    <property type="entry name" value="Carbohydrate phosphatase"/>
    <property type="match status" value="1"/>
</dbReference>
<dbReference type="Pfam" id="PF00459">
    <property type="entry name" value="Inositol_P"/>
    <property type="match status" value="1"/>
</dbReference>
<evidence type="ECO:0000256" key="6">
    <source>
        <dbReference type="ARBA" id="ARBA00022842"/>
    </source>
</evidence>
<dbReference type="STRING" id="1633631.GCA_001442925_01784"/>
<accession>A0A0P1LZT8</accession>
<accession>A0A0P1LLW2</accession>
<organism evidence="9 10">
    <name type="scientific">Candidatus Kryptonium thompsonii</name>
    <dbReference type="NCBI Taxonomy" id="1633631"/>
    <lineage>
        <taxon>Bacteria</taxon>
        <taxon>Pseudomonadati</taxon>
        <taxon>Candidatus Kryptoniota</taxon>
        <taxon>Candidatus Kryptonium</taxon>
    </lineage>
</organism>
<evidence type="ECO:0000256" key="4">
    <source>
        <dbReference type="ARBA" id="ARBA00022723"/>
    </source>
</evidence>
<feature type="binding site" evidence="7">
    <location>
        <position position="81"/>
    </location>
    <ligand>
        <name>Mg(2+)</name>
        <dbReference type="ChEBI" id="CHEBI:18420"/>
        <label>1</label>
        <note>catalytic</note>
    </ligand>
</feature>
<dbReference type="GO" id="GO:0046872">
    <property type="term" value="F:metal ion binding"/>
    <property type="evidence" value="ECO:0007669"/>
    <property type="project" value="UniProtKB-KW"/>
</dbReference>
<dbReference type="CDD" id="cd01639">
    <property type="entry name" value="IMPase"/>
    <property type="match status" value="1"/>
</dbReference>
<evidence type="ECO:0000256" key="8">
    <source>
        <dbReference type="RuleBase" id="RU364068"/>
    </source>
</evidence>
<evidence type="ECO:0000313" key="9">
    <source>
        <dbReference type="EMBL" id="CUU07333.1"/>
    </source>
</evidence>
<comment type="cofactor">
    <cofactor evidence="2 7 8">
        <name>Mg(2+)</name>
        <dbReference type="ChEBI" id="CHEBI:18420"/>
    </cofactor>
</comment>
<dbReference type="InterPro" id="IPR000760">
    <property type="entry name" value="Inositol_monophosphatase-like"/>
</dbReference>
<dbReference type="PROSITE" id="PS00630">
    <property type="entry name" value="IMP_2"/>
    <property type="match status" value="1"/>
</dbReference>
<feature type="binding site" evidence="7">
    <location>
        <position position="65"/>
    </location>
    <ligand>
        <name>Mg(2+)</name>
        <dbReference type="ChEBI" id="CHEBI:18420"/>
        <label>1</label>
        <note>catalytic</note>
    </ligand>
</feature>
<dbReference type="InterPro" id="IPR022337">
    <property type="entry name" value="Inositol_monophosphatase_SuhB"/>
</dbReference>
<dbReference type="PANTHER" id="PTHR20854:SF4">
    <property type="entry name" value="INOSITOL-1-MONOPHOSPHATASE-RELATED"/>
    <property type="match status" value="1"/>
</dbReference>
<feature type="binding site" evidence="7">
    <location>
        <position position="83"/>
    </location>
    <ligand>
        <name>Mg(2+)</name>
        <dbReference type="ChEBI" id="CHEBI:18420"/>
        <label>1</label>
        <note>catalytic</note>
    </ligand>
</feature>
<dbReference type="GO" id="GO:0046854">
    <property type="term" value="P:phosphatidylinositol phosphate biosynthetic process"/>
    <property type="evidence" value="ECO:0007669"/>
    <property type="project" value="InterPro"/>
</dbReference>
<dbReference type="PRINTS" id="PR00377">
    <property type="entry name" value="IMPHPHTASES"/>
</dbReference>
<dbReference type="EC" id="3.1.3.25" evidence="8"/>
<gene>
    <name evidence="9" type="ORF">JGI4_01789</name>
</gene>
<dbReference type="GO" id="GO:0006020">
    <property type="term" value="P:inositol metabolic process"/>
    <property type="evidence" value="ECO:0007669"/>
    <property type="project" value="TreeGrafter"/>
</dbReference>
<dbReference type="RefSeq" id="WP_047134594.1">
    <property type="nucleotide sequence ID" value="NZ_CZVJ01000085.1"/>
</dbReference>
<dbReference type="OrthoDB" id="9785695at2"/>
<evidence type="ECO:0000256" key="1">
    <source>
        <dbReference type="ARBA" id="ARBA00001033"/>
    </source>
</evidence>
<dbReference type="FunFam" id="3.30.540.10:FF:000003">
    <property type="entry name" value="Inositol-1-monophosphatase"/>
    <property type="match status" value="1"/>
</dbReference>
<dbReference type="PROSITE" id="PS00629">
    <property type="entry name" value="IMP_1"/>
    <property type="match status" value="1"/>
</dbReference>
<name>A0A0P1LLW2_9BACT</name>
<dbReference type="AlphaFoldDB" id="A0A0P1LLW2"/>
<accession>A0A0S4N8I8</accession>
<proteinExistence type="inferred from homology"/>
<dbReference type="FunFam" id="3.40.190.80:FF:000002">
    <property type="entry name" value="Inositol-1-monophosphatase"/>
    <property type="match status" value="1"/>
</dbReference>
<reference evidence="9 10" key="1">
    <citation type="submission" date="2015-11" db="EMBL/GenBank/DDBJ databases">
        <authorList>
            <person name="Zhang Y."/>
            <person name="Guo Z."/>
        </authorList>
    </citation>
    <scope>NUCLEOTIDE SEQUENCE [LARGE SCALE GENOMIC DNA]</scope>
    <source>
        <strain evidence="9">JGI-4</strain>
    </source>
</reference>
<evidence type="ECO:0000256" key="2">
    <source>
        <dbReference type="ARBA" id="ARBA00001946"/>
    </source>
</evidence>
<accession>A0A0P1P6E5</accession>
<keyword evidence="4 7" id="KW-0479">Metal-binding</keyword>
<accession>A0A0P1M1P8</accession>
<dbReference type="InterPro" id="IPR033942">
    <property type="entry name" value="IMPase"/>
</dbReference>
<feature type="binding site" evidence="7">
    <location>
        <position position="84"/>
    </location>
    <ligand>
        <name>Mg(2+)</name>
        <dbReference type="ChEBI" id="CHEBI:18420"/>
        <label>1</label>
        <note>catalytic</note>
    </ligand>
</feature>
<accession>A0A0P1MAP7</accession>
<accession>A0A0P1M623</accession>
<comment type="catalytic activity">
    <reaction evidence="1 8">
        <text>a myo-inositol phosphate + H2O = myo-inositol + phosphate</text>
        <dbReference type="Rhea" id="RHEA:24056"/>
        <dbReference type="ChEBI" id="CHEBI:15377"/>
        <dbReference type="ChEBI" id="CHEBI:17268"/>
        <dbReference type="ChEBI" id="CHEBI:43474"/>
        <dbReference type="ChEBI" id="CHEBI:84139"/>
        <dbReference type="EC" id="3.1.3.25"/>
    </reaction>
</comment>
<dbReference type="EMBL" id="FAOP01000006">
    <property type="protein sequence ID" value="CUU07333.1"/>
    <property type="molecule type" value="Genomic_DNA"/>
</dbReference>
<dbReference type="GO" id="GO:0007165">
    <property type="term" value="P:signal transduction"/>
    <property type="evidence" value="ECO:0007669"/>
    <property type="project" value="TreeGrafter"/>
</dbReference>
<accession>A0A0P1NUU8</accession>
<dbReference type="Gene3D" id="3.30.540.10">
    <property type="entry name" value="Fructose-1,6-Bisphosphatase, subunit A, domain 1"/>
    <property type="match status" value="1"/>
</dbReference>
<keyword evidence="5 8" id="KW-0378">Hydrolase</keyword>
<dbReference type="InterPro" id="IPR020550">
    <property type="entry name" value="Inositol_monophosphatase_CS"/>
</dbReference>
<dbReference type="GO" id="GO:0008934">
    <property type="term" value="F:inositol monophosphate 1-phosphatase activity"/>
    <property type="evidence" value="ECO:0007669"/>
    <property type="project" value="InterPro"/>
</dbReference>
<sequence length="264" mass="29605">MDYLSVAIEAAKEAGKFLKMNLGKVKNIERKREEINLVTEIDKGSEKKIIEFIKSKFPNHSILAEESGETSKTSEYKWIIDPLDGTTNYTHSFPVFCVSIALEYKGEVIIGVVYDPNLDELFYAEKGKGAFLNGKKISVSKTDKLIKSMLATGFPYNVKENPDNCVEHFVNFLMEAQAIRRLGSAALDLVYVACGRLDGFWEVDLNPWDVAAGKIIIEEAGGMITDFYGNKFSIYTKGVVASNGLIHQQMLEIIKKGLNKNERR</sequence>
<comment type="similarity">
    <text evidence="3 8">Belongs to the inositol monophosphatase superfamily.</text>
</comment>
<dbReference type="PANTHER" id="PTHR20854">
    <property type="entry name" value="INOSITOL MONOPHOSPHATASE"/>
    <property type="match status" value="1"/>
</dbReference>
<evidence type="ECO:0000256" key="5">
    <source>
        <dbReference type="ARBA" id="ARBA00022801"/>
    </source>
</evidence>
<evidence type="ECO:0000313" key="10">
    <source>
        <dbReference type="Proteomes" id="UP000182011"/>
    </source>
</evidence>
<feature type="binding site" evidence="7">
    <location>
        <position position="209"/>
    </location>
    <ligand>
        <name>Mg(2+)</name>
        <dbReference type="ChEBI" id="CHEBI:18420"/>
        <label>1</label>
        <note>catalytic</note>
    </ligand>
</feature>
<evidence type="ECO:0000256" key="3">
    <source>
        <dbReference type="ARBA" id="ARBA00009759"/>
    </source>
</evidence>
<protein>
    <recommendedName>
        <fullName evidence="8">Inositol-1-monophosphatase</fullName>
        <ecNumber evidence="8">3.1.3.25</ecNumber>
    </recommendedName>
</protein>
<dbReference type="PRINTS" id="PR01959">
    <property type="entry name" value="SBIMPHPHTASE"/>
</dbReference>
<dbReference type="InterPro" id="IPR020583">
    <property type="entry name" value="Inositol_monoP_metal-BS"/>
</dbReference>